<feature type="domain" description="HTTM-like" evidence="6">
    <location>
        <begin position="5"/>
        <end position="221"/>
    </location>
</feature>
<reference evidence="7 8" key="1">
    <citation type="submission" date="2020-08" db="EMBL/GenBank/DDBJ databases">
        <title>Genomic Encyclopedia of Type Strains, Phase IV (KMG-IV): sequencing the most valuable type-strain genomes for metagenomic binning, comparative biology and taxonomic classification.</title>
        <authorList>
            <person name="Goeker M."/>
        </authorList>
    </citation>
    <scope>NUCLEOTIDE SEQUENCE [LARGE SCALE GENOMIC DNA]</scope>
    <source>
        <strain evidence="7 8">DSM 102235</strain>
    </source>
</reference>
<name>A0A7W6DPZ7_9RHOB</name>
<sequence length="230" mass="25317">MDFLLALRLTEVMMALALAQQSLEQIAIDRRDTPWLLARLALCVALLVGQGGAVFGLFALGLYALHRYDGPFNGGSDKMSLLILACLSVAEAAPTVFWAEMAFGYLGVQLVLSYVISGQVKLANPAWRRGDALRDVFLYSAYPVSEDLRRLADRRLVTFWGGWVVMGVEAAFPVFLLHPLALLAGLLLAAAFHLANAMLFGLHRFFWIWLCAYPSLIWLQGRLAGAWTAG</sequence>
<evidence type="ECO:0000256" key="5">
    <source>
        <dbReference type="SAM" id="Phobius"/>
    </source>
</evidence>
<dbReference type="RefSeq" id="WP_183967868.1">
    <property type="nucleotide sequence ID" value="NZ_BAABBZ010000019.1"/>
</dbReference>
<feature type="transmembrane region" description="Helical" evidence="5">
    <location>
        <begin position="35"/>
        <end position="60"/>
    </location>
</feature>
<dbReference type="GO" id="GO:0012505">
    <property type="term" value="C:endomembrane system"/>
    <property type="evidence" value="ECO:0007669"/>
    <property type="project" value="UniProtKB-SubCell"/>
</dbReference>
<comment type="caution">
    <text evidence="7">The sequence shown here is derived from an EMBL/GenBank/DDBJ whole genome shotgun (WGS) entry which is preliminary data.</text>
</comment>
<dbReference type="AlphaFoldDB" id="A0A7W6DPZ7"/>
<keyword evidence="8" id="KW-1185">Reference proteome</keyword>
<dbReference type="InterPro" id="IPR011020">
    <property type="entry name" value="HTTM-like"/>
</dbReference>
<evidence type="ECO:0000313" key="7">
    <source>
        <dbReference type="EMBL" id="MBB3987038.1"/>
    </source>
</evidence>
<dbReference type="EMBL" id="JACIEJ010000008">
    <property type="protein sequence ID" value="MBB3987038.1"/>
    <property type="molecule type" value="Genomic_DNA"/>
</dbReference>
<keyword evidence="2 5" id="KW-0812">Transmembrane</keyword>
<accession>A0A7W6DPZ7</accession>
<evidence type="ECO:0000256" key="3">
    <source>
        <dbReference type="ARBA" id="ARBA00022989"/>
    </source>
</evidence>
<evidence type="ECO:0000259" key="6">
    <source>
        <dbReference type="SMART" id="SM00752"/>
    </source>
</evidence>
<organism evidence="7 8">
    <name type="scientific">Sagittula marina</name>
    <dbReference type="NCBI Taxonomy" id="943940"/>
    <lineage>
        <taxon>Bacteria</taxon>
        <taxon>Pseudomonadati</taxon>
        <taxon>Pseudomonadota</taxon>
        <taxon>Alphaproteobacteria</taxon>
        <taxon>Rhodobacterales</taxon>
        <taxon>Roseobacteraceae</taxon>
        <taxon>Sagittula</taxon>
    </lineage>
</organism>
<keyword evidence="4 5" id="KW-0472">Membrane</keyword>
<keyword evidence="3 5" id="KW-1133">Transmembrane helix</keyword>
<dbReference type="Proteomes" id="UP000541426">
    <property type="component" value="Unassembled WGS sequence"/>
</dbReference>
<evidence type="ECO:0000256" key="1">
    <source>
        <dbReference type="ARBA" id="ARBA00004127"/>
    </source>
</evidence>
<protein>
    <recommendedName>
        <fullName evidence="6">HTTM-like domain-containing protein</fullName>
    </recommendedName>
</protein>
<feature type="transmembrane region" description="Helical" evidence="5">
    <location>
        <begin position="105"/>
        <end position="124"/>
    </location>
</feature>
<gene>
    <name evidence="7" type="ORF">GGQ68_003382</name>
</gene>
<feature type="transmembrane region" description="Helical" evidence="5">
    <location>
        <begin position="156"/>
        <end position="175"/>
    </location>
</feature>
<comment type="subcellular location">
    <subcellularLocation>
        <location evidence="1">Endomembrane system</location>
        <topology evidence="1">Multi-pass membrane protein</topology>
    </subcellularLocation>
</comment>
<proteinExistence type="predicted"/>
<evidence type="ECO:0000256" key="4">
    <source>
        <dbReference type="ARBA" id="ARBA00023136"/>
    </source>
</evidence>
<dbReference type="SMART" id="SM00752">
    <property type="entry name" value="HTTM"/>
    <property type="match status" value="1"/>
</dbReference>
<feature type="transmembrane region" description="Helical" evidence="5">
    <location>
        <begin position="181"/>
        <end position="199"/>
    </location>
</feature>
<evidence type="ECO:0000256" key="2">
    <source>
        <dbReference type="ARBA" id="ARBA00022692"/>
    </source>
</evidence>
<evidence type="ECO:0000313" key="8">
    <source>
        <dbReference type="Proteomes" id="UP000541426"/>
    </source>
</evidence>